<sequence length="95" mass="10203">MDLSNTMKWLTGAFELLLGIPLLGASIVLGFGYGPLGIMLILHIITLLICRREMTGTTGSIFGIVTSIIAVIPFVGMVMHLITGFILLIDAARSR</sequence>
<protein>
    <submittedName>
        <fullName evidence="2">Uncharacterized protein</fullName>
    </submittedName>
</protein>
<evidence type="ECO:0000256" key="1">
    <source>
        <dbReference type="SAM" id="Phobius"/>
    </source>
</evidence>
<evidence type="ECO:0000313" key="2">
    <source>
        <dbReference type="EMBL" id="RKD76447.1"/>
    </source>
</evidence>
<reference evidence="2 3" key="1">
    <citation type="submission" date="2018-09" db="EMBL/GenBank/DDBJ databases">
        <title>Genomic Encyclopedia of Archaeal and Bacterial Type Strains, Phase II (KMG-II): from individual species to whole genera.</title>
        <authorList>
            <person name="Goeker M."/>
        </authorList>
    </citation>
    <scope>NUCLEOTIDE SEQUENCE [LARGE SCALE GENOMIC DNA]</scope>
    <source>
        <strain evidence="2 3">DSM 17008</strain>
    </source>
</reference>
<organism evidence="2 3">
    <name type="scientific">Sinobaca qinghaiensis</name>
    <dbReference type="NCBI Taxonomy" id="342944"/>
    <lineage>
        <taxon>Bacteria</taxon>
        <taxon>Bacillati</taxon>
        <taxon>Bacillota</taxon>
        <taxon>Bacilli</taxon>
        <taxon>Bacillales</taxon>
        <taxon>Sporolactobacillaceae</taxon>
        <taxon>Sinobaca</taxon>
    </lineage>
</organism>
<keyword evidence="1" id="KW-0472">Membrane</keyword>
<keyword evidence="1" id="KW-0812">Transmembrane</keyword>
<evidence type="ECO:0000313" key="3">
    <source>
        <dbReference type="Proteomes" id="UP000285120"/>
    </source>
</evidence>
<keyword evidence="3" id="KW-1185">Reference proteome</keyword>
<proteinExistence type="predicted"/>
<comment type="caution">
    <text evidence="2">The sequence shown here is derived from an EMBL/GenBank/DDBJ whole genome shotgun (WGS) entry which is preliminary data.</text>
</comment>
<feature type="transmembrane region" description="Helical" evidence="1">
    <location>
        <begin position="61"/>
        <end position="89"/>
    </location>
</feature>
<keyword evidence="1" id="KW-1133">Transmembrane helix</keyword>
<dbReference type="Proteomes" id="UP000285120">
    <property type="component" value="Unassembled WGS sequence"/>
</dbReference>
<accession>A0A419V8T6</accession>
<feature type="transmembrane region" description="Helical" evidence="1">
    <location>
        <begin position="20"/>
        <end position="49"/>
    </location>
</feature>
<gene>
    <name evidence="2" type="ORF">ATL39_0664</name>
</gene>
<dbReference type="EMBL" id="RAPK01000006">
    <property type="protein sequence ID" value="RKD76447.1"/>
    <property type="molecule type" value="Genomic_DNA"/>
</dbReference>
<dbReference type="RefSeq" id="WP_245960902.1">
    <property type="nucleotide sequence ID" value="NZ_RAPK01000006.1"/>
</dbReference>
<dbReference type="AlphaFoldDB" id="A0A419V8T6"/>
<name>A0A419V8T6_9BACL</name>